<accession>A0A1M6ZYI3</accession>
<protein>
    <submittedName>
        <fullName evidence="4">HAMP domain-containing protein</fullName>
    </submittedName>
</protein>
<dbReference type="SUPFAM" id="SSF109604">
    <property type="entry name" value="HD-domain/PDEase-like"/>
    <property type="match status" value="2"/>
</dbReference>
<dbReference type="Proteomes" id="UP000184305">
    <property type="component" value="Unassembled WGS sequence"/>
</dbReference>
<evidence type="ECO:0000313" key="4">
    <source>
        <dbReference type="EMBL" id="SHL35405.1"/>
    </source>
</evidence>
<keyword evidence="5" id="KW-1185">Reference proteome</keyword>
<dbReference type="OrthoDB" id="9764808at2"/>
<dbReference type="InterPro" id="IPR052020">
    <property type="entry name" value="Cyclic_di-GMP/3'3'-cGAMP_PDE"/>
</dbReference>
<evidence type="ECO:0000256" key="1">
    <source>
        <dbReference type="SAM" id="Phobius"/>
    </source>
</evidence>
<dbReference type="Gene3D" id="3.30.450.20">
    <property type="entry name" value="PAS domain"/>
    <property type="match status" value="2"/>
</dbReference>
<organism evidence="4 5">
    <name type="scientific">Phytopseudomonas punonensis</name>
    <dbReference type="NCBI Taxonomy" id="1220495"/>
    <lineage>
        <taxon>Bacteria</taxon>
        <taxon>Pseudomonadati</taxon>
        <taxon>Pseudomonadota</taxon>
        <taxon>Gammaproteobacteria</taxon>
        <taxon>Pseudomonadales</taxon>
        <taxon>Pseudomonadaceae</taxon>
        <taxon>Phytopseudomonas</taxon>
    </lineage>
</organism>
<dbReference type="GO" id="GO:0016020">
    <property type="term" value="C:membrane"/>
    <property type="evidence" value="ECO:0007669"/>
    <property type="project" value="InterPro"/>
</dbReference>
<dbReference type="PANTHER" id="PTHR45228:SF5">
    <property type="entry name" value="CYCLIC DI-GMP PHOSPHODIESTERASE VC_1348-RELATED"/>
    <property type="match status" value="1"/>
</dbReference>
<dbReference type="PROSITE" id="PS51832">
    <property type="entry name" value="HD_GYP"/>
    <property type="match status" value="1"/>
</dbReference>
<dbReference type="PANTHER" id="PTHR45228">
    <property type="entry name" value="CYCLIC DI-GMP PHOSPHODIESTERASE TM_0186-RELATED"/>
    <property type="match status" value="1"/>
</dbReference>
<feature type="domain" description="HD-GYP" evidence="3">
    <location>
        <begin position="735"/>
        <end position="943"/>
    </location>
</feature>
<dbReference type="GO" id="GO:0008081">
    <property type="term" value="F:phosphoric diester hydrolase activity"/>
    <property type="evidence" value="ECO:0007669"/>
    <property type="project" value="UniProtKB-ARBA"/>
</dbReference>
<dbReference type="InterPro" id="IPR003607">
    <property type="entry name" value="HD/PDEase_dom"/>
</dbReference>
<keyword evidence="1" id="KW-1133">Transmembrane helix</keyword>
<dbReference type="Gene3D" id="6.10.340.10">
    <property type="match status" value="1"/>
</dbReference>
<gene>
    <name evidence="4" type="ORF">SAMN05216288_1723</name>
</gene>
<dbReference type="SUPFAM" id="SSF55781">
    <property type="entry name" value="GAF domain-like"/>
    <property type="match status" value="1"/>
</dbReference>
<proteinExistence type="predicted"/>
<feature type="transmembrane region" description="Helical" evidence="1">
    <location>
        <begin position="355"/>
        <end position="373"/>
    </location>
</feature>
<reference evidence="5" key="1">
    <citation type="submission" date="2016-11" db="EMBL/GenBank/DDBJ databases">
        <authorList>
            <person name="Varghese N."/>
            <person name="Submissions S."/>
        </authorList>
    </citation>
    <scope>NUCLEOTIDE SEQUENCE [LARGE SCALE GENOMIC DNA]</scope>
    <source>
        <strain evidence="5">CECT 8089</strain>
    </source>
</reference>
<dbReference type="Pfam" id="PF13487">
    <property type="entry name" value="HD_5"/>
    <property type="match status" value="1"/>
</dbReference>
<dbReference type="AlphaFoldDB" id="A0A1M6ZYI3"/>
<dbReference type="GO" id="GO:0007165">
    <property type="term" value="P:signal transduction"/>
    <property type="evidence" value="ECO:0007669"/>
    <property type="project" value="InterPro"/>
</dbReference>
<dbReference type="PROSITE" id="PS50885">
    <property type="entry name" value="HAMP"/>
    <property type="match status" value="1"/>
</dbReference>
<dbReference type="RefSeq" id="WP_073263203.1">
    <property type="nucleotide sequence ID" value="NZ_FRBQ01000001.1"/>
</dbReference>
<dbReference type="InterPro" id="IPR037522">
    <property type="entry name" value="HD_GYP_dom"/>
</dbReference>
<evidence type="ECO:0000313" key="5">
    <source>
        <dbReference type="Proteomes" id="UP000184305"/>
    </source>
</evidence>
<sequence>MDIITRLTMLRRAGLPFKSVISMMGVACILTGALIVYLVGQAGTTQAVLSLTSTKFHDVGNLMSEQMGRVLEPVQATLRQLSFDPLTTDTQVDERLARAFVLIEELKANPLVTALYVGHASGDFFLARRLDASDAQRRFLPPADAVYLIQSMSHPAGGAPLGEFIFYDAQLDLLERRPQPDYAFDPRIRPWYQAAVQAPGVPALSPPYVFFTTQQIGLTLSQTSRSGGAVIGVDVTLSDLASYLGKLKLTPGTELALLGPDNQVLAYPDMSRVLIPGGDTFDFRKIDDLGAPSLLHLVNTPQGGSDAQDFEAAGQRWLGMTLPIATWKNQGVRLLMSAPYQELTQDISQMQRRTLLYIVIAVLAFLPLGWWGGNLIGRSLGRLTQRTQAIRSFDFKAHAHAGPVSVVREVAELSRDMDAMADTINCFLAISQHLATETDMSRMLQAVLHEVVHATQCVSGAVYLYQDGSMQRSALEGEHCARLPSQFRYVAAQAPRVAAQAGAPRLEQVDLELRDRSGQLQGLLVLAHQGMATHADDGFSVFMAQLSGMLAISIETRQLIDAQKSLLDGVIRLMADAVDAKSPYTGGHCQRVPELALLLADQMNRETAGPYSGFCMDAAQRYEFYLGAWLHDCGKVTSPEHIIDKGTKLETIYNRIHEVRMRFEVLWRDAEIAHRDRLLAGQPVDASTATLQARHRELSDDFAYVAQCNIGGEVLADAAVERIERIGAQGWVRHFDNRLGLAIGELRQLEATQPDVPAMPVMEPLLSNRPEHAIAWGTDKPPVEKHDPANHYGFDMQLPPHRQNMGELHNLSIRRGTLTAEDRFRINDHVVQTYIMLRNLPWPQNLAKVPEIAATHHERLDGNGYPRRLSASELTTADRIMTLADVFEALTAADRPYKEPKRLSESLRIMALMCKDNHLDVALFRYFLQSDIWRVFAQRHMHPSQIDTVDIAALEALLPA</sequence>
<feature type="domain" description="HAMP" evidence="2">
    <location>
        <begin position="374"/>
        <end position="429"/>
    </location>
</feature>
<dbReference type="SMART" id="SM00471">
    <property type="entry name" value="HDc"/>
    <property type="match status" value="1"/>
</dbReference>
<keyword evidence="1" id="KW-0472">Membrane</keyword>
<keyword evidence="1" id="KW-0812">Transmembrane</keyword>
<dbReference type="Gene3D" id="1.10.3210.10">
    <property type="entry name" value="Hypothetical protein af1432"/>
    <property type="match status" value="2"/>
</dbReference>
<dbReference type="CDD" id="cd00077">
    <property type="entry name" value="HDc"/>
    <property type="match status" value="1"/>
</dbReference>
<evidence type="ECO:0000259" key="3">
    <source>
        <dbReference type="PROSITE" id="PS51832"/>
    </source>
</evidence>
<dbReference type="InterPro" id="IPR003660">
    <property type="entry name" value="HAMP_dom"/>
</dbReference>
<dbReference type="STRING" id="1220495.SAMN05216288_1723"/>
<dbReference type="EMBL" id="FRBQ01000001">
    <property type="protein sequence ID" value="SHL35405.1"/>
    <property type="molecule type" value="Genomic_DNA"/>
</dbReference>
<dbReference type="SUPFAM" id="SSF103190">
    <property type="entry name" value="Sensory domain-like"/>
    <property type="match status" value="1"/>
</dbReference>
<dbReference type="InterPro" id="IPR029151">
    <property type="entry name" value="Sensor-like_sf"/>
</dbReference>
<name>A0A1M6ZYI3_9GAMM</name>
<evidence type="ECO:0000259" key="2">
    <source>
        <dbReference type="PROSITE" id="PS50885"/>
    </source>
</evidence>
<feature type="transmembrane region" description="Helical" evidence="1">
    <location>
        <begin position="20"/>
        <end position="40"/>
    </location>
</feature>